<evidence type="ECO:0000256" key="1">
    <source>
        <dbReference type="ARBA" id="ARBA00007478"/>
    </source>
</evidence>
<dbReference type="PANTHER" id="PTHR14894:SF0">
    <property type="entry name" value="CDK5 REGULATORY SUBUNIT-ASSOCIATED PROTEIN 3"/>
    <property type="match status" value="1"/>
</dbReference>
<name>A0AAD5MAH7_PYTIN</name>
<dbReference type="Pfam" id="PF05600">
    <property type="entry name" value="CDK5RAP3"/>
    <property type="match status" value="1"/>
</dbReference>
<proteinExistence type="inferred from homology"/>
<keyword evidence="2" id="KW-0175">Coiled coil</keyword>
<keyword evidence="4" id="KW-1185">Reference proteome</keyword>
<protein>
    <submittedName>
        <fullName evidence="3">Uncharacterized protein</fullName>
    </submittedName>
</protein>
<dbReference type="GO" id="GO:0012505">
    <property type="term" value="C:endomembrane system"/>
    <property type="evidence" value="ECO:0007669"/>
    <property type="project" value="TreeGrafter"/>
</dbReference>
<dbReference type="EMBL" id="JAKCXM010000009">
    <property type="protein sequence ID" value="KAJ0408720.1"/>
    <property type="molecule type" value="Genomic_DNA"/>
</dbReference>
<organism evidence="3 4">
    <name type="scientific">Pythium insidiosum</name>
    <name type="common">Pythiosis disease agent</name>
    <dbReference type="NCBI Taxonomy" id="114742"/>
    <lineage>
        <taxon>Eukaryota</taxon>
        <taxon>Sar</taxon>
        <taxon>Stramenopiles</taxon>
        <taxon>Oomycota</taxon>
        <taxon>Peronosporomycetes</taxon>
        <taxon>Pythiales</taxon>
        <taxon>Pythiaceae</taxon>
        <taxon>Pythium</taxon>
    </lineage>
</organism>
<evidence type="ECO:0000313" key="4">
    <source>
        <dbReference type="Proteomes" id="UP001209570"/>
    </source>
</evidence>
<dbReference type="Proteomes" id="UP001209570">
    <property type="component" value="Unassembled WGS sequence"/>
</dbReference>
<dbReference type="GO" id="GO:0007346">
    <property type="term" value="P:regulation of mitotic cell cycle"/>
    <property type="evidence" value="ECO:0007669"/>
    <property type="project" value="TreeGrafter"/>
</dbReference>
<feature type="coiled-coil region" evidence="2">
    <location>
        <begin position="466"/>
        <end position="493"/>
    </location>
</feature>
<comment type="caution">
    <text evidence="3">The sequence shown here is derived from an EMBL/GenBank/DDBJ whole genome shotgun (WGS) entry which is preliminary data.</text>
</comment>
<comment type="similarity">
    <text evidence="1">Belongs to the CDK5RAP3 family.</text>
</comment>
<reference evidence="3" key="1">
    <citation type="submission" date="2021-12" db="EMBL/GenBank/DDBJ databases">
        <title>Prjna785345.</title>
        <authorList>
            <person name="Rujirawat T."/>
            <person name="Krajaejun T."/>
        </authorList>
    </citation>
    <scope>NUCLEOTIDE SEQUENCE</scope>
    <source>
        <strain evidence="3">Pi057C3</strain>
    </source>
</reference>
<sequence>MPTSLNLTRVASQAEALVDRRIVPAKWADVHTQLRDGLAVLYAELPMVDDRLAKLRAKHATHDELTYFDCRRVLSWLQESPEGAQKNFFGQYSSPVIKRWQALVRMYEKNNVFAAEAARVLTQNTAFEIPFLKKTIQQNDKHVADNKRKIADLHKSIAEYKRKLEASCAAMGIAGVHFRDELRQLPTQLPTLFAEAAAVVCSSEIQAAVEYHSALQQYLARCDVQSLTSVSEGSSQSRKKDKAKTSATTLPVDTTPFAFFSAIAELRLASDTAVDAPVVVDLEAEAVEIDWDISVEDSSNSMGNAEPAEIDWGIETLSTEPSSDEPVEIDWDISTDLVEPAAIEPVDLGAAAVDAGAGADDAVVDTTSRVGLLMENSFRARLLNDLLELKVFLRQRREELRDSTSVAFANQFHGSSPLLEHQSDEQVKRWQDAVEDAYSRLTDKRLQQLVLIKSSDRYLDRHVASFEMLTKHIAKCEREIKTLEDKNMDLVDASARLHPQIDALVVKTKSLKRELEDTLTPLFRGFKVNIVGDINSL</sequence>
<dbReference type="InterPro" id="IPR008491">
    <property type="entry name" value="CDK5RAP3"/>
</dbReference>
<gene>
    <name evidence="3" type="ORF">P43SY_001944</name>
</gene>
<accession>A0AAD5MAH7</accession>
<evidence type="ECO:0000313" key="3">
    <source>
        <dbReference type="EMBL" id="KAJ0408720.1"/>
    </source>
</evidence>
<dbReference type="PANTHER" id="PTHR14894">
    <property type="entry name" value="CDK5 REGULATORY SUBUNIT-ASSOCIATED PROTEIN 3"/>
    <property type="match status" value="1"/>
</dbReference>
<evidence type="ECO:0000256" key="2">
    <source>
        <dbReference type="SAM" id="Coils"/>
    </source>
</evidence>
<dbReference type="AlphaFoldDB" id="A0AAD5MAH7"/>